<gene>
    <name evidence="1" type="ORF">PIB30_060159</name>
</gene>
<dbReference type="Proteomes" id="UP001341840">
    <property type="component" value="Unassembled WGS sequence"/>
</dbReference>
<dbReference type="EMBL" id="JASCZI010151563">
    <property type="protein sequence ID" value="MED6173512.1"/>
    <property type="molecule type" value="Genomic_DNA"/>
</dbReference>
<evidence type="ECO:0000313" key="1">
    <source>
        <dbReference type="EMBL" id="MED6173512.1"/>
    </source>
</evidence>
<accession>A0ABU6VIV7</accession>
<dbReference type="PROSITE" id="PS51257">
    <property type="entry name" value="PROKAR_LIPOPROTEIN"/>
    <property type="match status" value="1"/>
</dbReference>
<evidence type="ECO:0000313" key="2">
    <source>
        <dbReference type="Proteomes" id="UP001341840"/>
    </source>
</evidence>
<comment type="caution">
    <text evidence="1">The sequence shown here is derived from an EMBL/GenBank/DDBJ whole genome shotgun (WGS) entry which is preliminary data.</text>
</comment>
<reference evidence="1 2" key="1">
    <citation type="journal article" date="2023" name="Plants (Basel)">
        <title>Bridging the Gap: Combining Genomics and Transcriptomics Approaches to Understand Stylosanthes scabra, an Orphan Legume from the Brazilian Caatinga.</title>
        <authorList>
            <person name="Ferreira-Neto J.R.C."/>
            <person name="da Silva M.D."/>
            <person name="Binneck E."/>
            <person name="de Melo N.F."/>
            <person name="da Silva R.H."/>
            <person name="de Melo A.L.T.M."/>
            <person name="Pandolfi V."/>
            <person name="Bustamante F.O."/>
            <person name="Brasileiro-Vidal A.C."/>
            <person name="Benko-Iseppon A.M."/>
        </authorList>
    </citation>
    <scope>NUCLEOTIDE SEQUENCE [LARGE SCALE GENOMIC DNA]</scope>
    <source>
        <tissue evidence="1">Leaves</tissue>
    </source>
</reference>
<sequence>MKLLARCLTQIAWYTVGGCHPLPAASSGPDRRRPIGGNKDTLLLDPMLSQIPKEKRPRLGRFGLHNGKCGWKNVVVFILHNGHQKHSAVSPKLVGSIHRHKRLAMFDALNARWKAPKNLSNWQLS</sequence>
<protein>
    <submittedName>
        <fullName evidence="1">Uncharacterized protein</fullName>
    </submittedName>
</protein>
<name>A0ABU6VIV7_9FABA</name>
<proteinExistence type="predicted"/>
<keyword evidence="2" id="KW-1185">Reference proteome</keyword>
<organism evidence="1 2">
    <name type="scientific">Stylosanthes scabra</name>
    <dbReference type="NCBI Taxonomy" id="79078"/>
    <lineage>
        <taxon>Eukaryota</taxon>
        <taxon>Viridiplantae</taxon>
        <taxon>Streptophyta</taxon>
        <taxon>Embryophyta</taxon>
        <taxon>Tracheophyta</taxon>
        <taxon>Spermatophyta</taxon>
        <taxon>Magnoliopsida</taxon>
        <taxon>eudicotyledons</taxon>
        <taxon>Gunneridae</taxon>
        <taxon>Pentapetalae</taxon>
        <taxon>rosids</taxon>
        <taxon>fabids</taxon>
        <taxon>Fabales</taxon>
        <taxon>Fabaceae</taxon>
        <taxon>Papilionoideae</taxon>
        <taxon>50 kb inversion clade</taxon>
        <taxon>dalbergioids sensu lato</taxon>
        <taxon>Dalbergieae</taxon>
        <taxon>Pterocarpus clade</taxon>
        <taxon>Stylosanthes</taxon>
    </lineage>
</organism>